<dbReference type="EMBL" id="SGPK01001382">
    <property type="protein sequence ID" value="THG93144.1"/>
    <property type="molecule type" value="Genomic_DNA"/>
</dbReference>
<dbReference type="PANTHER" id="PTHR44196:SF1">
    <property type="entry name" value="DEHYDROGENASE_REDUCTASE SDR FAMILY MEMBER 7B"/>
    <property type="match status" value="1"/>
</dbReference>
<organism evidence="3 4">
    <name type="scientific">Phellinidium pouzarii</name>
    <dbReference type="NCBI Taxonomy" id="167371"/>
    <lineage>
        <taxon>Eukaryota</taxon>
        <taxon>Fungi</taxon>
        <taxon>Dikarya</taxon>
        <taxon>Basidiomycota</taxon>
        <taxon>Agaricomycotina</taxon>
        <taxon>Agaricomycetes</taxon>
        <taxon>Hymenochaetales</taxon>
        <taxon>Hymenochaetaceae</taxon>
        <taxon>Phellinidium</taxon>
    </lineage>
</organism>
<protein>
    <submittedName>
        <fullName evidence="3">Uncharacterized protein</fullName>
    </submittedName>
</protein>
<dbReference type="CDD" id="cd05233">
    <property type="entry name" value="SDR_c"/>
    <property type="match status" value="1"/>
</dbReference>
<accession>A0A4S4K5X9</accession>
<evidence type="ECO:0000313" key="4">
    <source>
        <dbReference type="Proteomes" id="UP000308199"/>
    </source>
</evidence>
<sequence>AGVNLFRPFTFTPFDDWWRVFEVNLQAPLMLAHMALQGMRERRHGALVFISSRAGVVTLAGSSAYTASKTALNRAVACLQRDLDLEFNNDSGIHMYSLHPGGVRSSMTLGALHPDVEIMQPGFSIRVKNTFDNFVDTPDLCAWTCVYLATGRAAALRGRYIDVGDDIEDLVCQSEVIQKENLYDLTVGTLSGAM</sequence>
<dbReference type="OrthoDB" id="1933717at2759"/>
<dbReference type="GO" id="GO:0016020">
    <property type="term" value="C:membrane"/>
    <property type="evidence" value="ECO:0007669"/>
    <property type="project" value="TreeGrafter"/>
</dbReference>
<dbReference type="Gene3D" id="3.40.50.720">
    <property type="entry name" value="NAD(P)-binding Rossmann-like Domain"/>
    <property type="match status" value="1"/>
</dbReference>
<comment type="similarity">
    <text evidence="1">Belongs to the short-chain dehydrogenases/reductases (SDR) family.</text>
</comment>
<evidence type="ECO:0000313" key="3">
    <source>
        <dbReference type="EMBL" id="THG93144.1"/>
    </source>
</evidence>
<gene>
    <name evidence="3" type="ORF">EW145_g8454</name>
</gene>
<dbReference type="PANTHER" id="PTHR44196">
    <property type="entry name" value="DEHYDROGENASE/REDUCTASE SDR FAMILY MEMBER 7B"/>
    <property type="match status" value="1"/>
</dbReference>
<dbReference type="GO" id="GO:0016491">
    <property type="term" value="F:oxidoreductase activity"/>
    <property type="evidence" value="ECO:0007669"/>
    <property type="project" value="UniProtKB-KW"/>
</dbReference>
<feature type="non-terminal residue" evidence="3">
    <location>
        <position position="1"/>
    </location>
</feature>
<evidence type="ECO:0000256" key="2">
    <source>
        <dbReference type="ARBA" id="ARBA00023002"/>
    </source>
</evidence>
<reference evidence="3 4" key="1">
    <citation type="submission" date="2019-02" db="EMBL/GenBank/DDBJ databases">
        <title>Genome sequencing of the rare red list fungi Phellinidium pouzarii.</title>
        <authorList>
            <person name="Buettner E."/>
            <person name="Kellner H."/>
        </authorList>
    </citation>
    <scope>NUCLEOTIDE SEQUENCE [LARGE SCALE GENOMIC DNA]</scope>
    <source>
        <strain evidence="3 4">DSM 108285</strain>
    </source>
</reference>
<comment type="caution">
    <text evidence="3">The sequence shown here is derived from an EMBL/GenBank/DDBJ whole genome shotgun (WGS) entry which is preliminary data.</text>
</comment>
<dbReference type="InterPro" id="IPR036291">
    <property type="entry name" value="NAD(P)-bd_dom_sf"/>
</dbReference>
<evidence type="ECO:0000256" key="1">
    <source>
        <dbReference type="ARBA" id="ARBA00006484"/>
    </source>
</evidence>
<proteinExistence type="inferred from homology"/>
<dbReference type="Pfam" id="PF00106">
    <property type="entry name" value="adh_short"/>
    <property type="match status" value="1"/>
</dbReference>
<dbReference type="InterPro" id="IPR002347">
    <property type="entry name" value="SDR_fam"/>
</dbReference>
<dbReference type="Proteomes" id="UP000308199">
    <property type="component" value="Unassembled WGS sequence"/>
</dbReference>
<keyword evidence="4" id="KW-1185">Reference proteome</keyword>
<name>A0A4S4K5X9_9AGAM</name>
<keyword evidence="2" id="KW-0560">Oxidoreductase</keyword>
<dbReference type="SUPFAM" id="SSF51735">
    <property type="entry name" value="NAD(P)-binding Rossmann-fold domains"/>
    <property type="match status" value="1"/>
</dbReference>
<dbReference type="AlphaFoldDB" id="A0A4S4K5X9"/>